<name>A0A834SBW2_9FABA</name>
<dbReference type="EMBL" id="JAAIUW010000009">
    <property type="protein sequence ID" value="KAF7816077.1"/>
    <property type="molecule type" value="Genomic_DNA"/>
</dbReference>
<protein>
    <submittedName>
        <fullName evidence="1">Uncharacterized protein</fullName>
    </submittedName>
</protein>
<keyword evidence="3" id="KW-1185">Reference proteome</keyword>
<dbReference type="EMBL" id="JAAIUW010000126">
    <property type="protein sequence ID" value="KAF7800905.1"/>
    <property type="molecule type" value="Genomic_DNA"/>
</dbReference>
<reference evidence="1" key="1">
    <citation type="submission" date="2020-09" db="EMBL/GenBank/DDBJ databases">
        <title>Genome-Enabled Discovery of Anthraquinone Biosynthesis in Senna tora.</title>
        <authorList>
            <person name="Kang S.-H."/>
            <person name="Pandey R.P."/>
            <person name="Lee C.-M."/>
            <person name="Sim J.-S."/>
            <person name="Jeong J.-T."/>
            <person name="Choi B.-S."/>
            <person name="Jung M."/>
            <person name="Ginzburg D."/>
            <person name="Zhao K."/>
            <person name="Won S.Y."/>
            <person name="Oh T.-J."/>
            <person name="Yu Y."/>
            <person name="Kim N.-H."/>
            <person name="Lee O.R."/>
            <person name="Lee T.-H."/>
            <person name="Bashyal P."/>
            <person name="Kim T.-S."/>
            <person name="Lee W.-H."/>
            <person name="Kawkins C."/>
            <person name="Kim C.-K."/>
            <person name="Kim J.S."/>
            <person name="Ahn B.O."/>
            <person name="Rhee S.Y."/>
            <person name="Sohng J.K."/>
        </authorList>
    </citation>
    <scope>NUCLEOTIDE SEQUENCE</scope>
    <source>
        <tissue evidence="1">Leaf</tissue>
    </source>
</reference>
<organism evidence="1 3">
    <name type="scientific">Senna tora</name>
    <dbReference type="NCBI Taxonomy" id="362788"/>
    <lineage>
        <taxon>Eukaryota</taxon>
        <taxon>Viridiplantae</taxon>
        <taxon>Streptophyta</taxon>
        <taxon>Embryophyta</taxon>
        <taxon>Tracheophyta</taxon>
        <taxon>Spermatophyta</taxon>
        <taxon>Magnoliopsida</taxon>
        <taxon>eudicotyledons</taxon>
        <taxon>Gunneridae</taxon>
        <taxon>Pentapetalae</taxon>
        <taxon>rosids</taxon>
        <taxon>fabids</taxon>
        <taxon>Fabales</taxon>
        <taxon>Fabaceae</taxon>
        <taxon>Caesalpinioideae</taxon>
        <taxon>Cassia clade</taxon>
        <taxon>Senna</taxon>
    </lineage>
</organism>
<dbReference type="AlphaFoldDB" id="A0A834SBW2"/>
<comment type="caution">
    <text evidence="1">The sequence shown here is derived from an EMBL/GenBank/DDBJ whole genome shotgun (WGS) entry which is preliminary data.</text>
</comment>
<sequence>MAVATALKLGSVVKELAIC</sequence>
<dbReference type="Proteomes" id="UP000634136">
    <property type="component" value="Unassembled WGS sequence"/>
</dbReference>
<gene>
    <name evidence="2" type="ORF">G2W53_030046</name>
    <name evidence="1" type="ORF">G2W53_044608</name>
</gene>
<evidence type="ECO:0000313" key="1">
    <source>
        <dbReference type="EMBL" id="KAF7800905.1"/>
    </source>
</evidence>
<evidence type="ECO:0000313" key="3">
    <source>
        <dbReference type="Proteomes" id="UP000634136"/>
    </source>
</evidence>
<evidence type="ECO:0000313" key="2">
    <source>
        <dbReference type="EMBL" id="KAF7816077.1"/>
    </source>
</evidence>
<proteinExistence type="predicted"/>
<accession>A0A834SBW2</accession>